<name>H8K6D2_RICAG</name>
<dbReference type="GO" id="GO:0006313">
    <property type="term" value="P:DNA transposition"/>
    <property type="evidence" value="ECO:0007669"/>
    <property type="project" value="InterPro"/>
</dbReference>
<evidence type="ECO:0000256" key="1">
    <source>
        <dbReference type="ARBA" id="ARBA00002190"/>
    </source>
</evidence>
<dbReference type="Proteomes" id="UP000008005">
    <property type="component" value="Plasmid pMCE_3"/>
</dbReference>
<evidence type="ECO:0000313" key="7">
    <source>
        <dbReference type="Proteomes" id="UP000008005"/>
    </source>
</evidence>
<sequence length="37" mass="4220">MVKARDNNIVINKAVYLVIGINMEGKKELFGIWISKN</sequence>
<evidence type="ECO:0000256" key="2">
    <source>
        <dbReference type="ARBA" id="ARBA00010961"/>
    </source>
</evidence>
<proteinExistence type="inferred from homology"/>
<reference evidence="7" key="1">
    <citation type="submission" date="2012-02" db="EMBL/GenBank/DDBJ databases">
        <title>Complete genome sequence of Candidatus Rickettsia amblyommii strain GAT-30V.</title>
        <authorList>
            <person name="Johnson S.L."/>
            <person name="Munk A.C."/>
            <person name="Han S."/>
            <person name="Bruce D.C."/>
            <person name="Dasch G.A."/>
        </authorList>
    </citation>
    <scope>NUCLEOTIDE SEQUENCE [LARGE SCALE GENOMIC DNA]</scope>
    <source>
        <strain evidence="7">GAT-30V</strain>
        <plasmid evidence="7">pMCE_3</plasmid>
    </source>
</reference>
<geneLocation type="plasmid" evidence="6 7">
    <name>pMCE_3</name>
</geneLocation>
<dbReference type="KEGG" id="ram:MCE_08620"/>
<dbReference type="EMBL" id="CP003337">
    <property type="protein sequence ID" value="AFC70443.1"/>
    <property type="molecule type" value="Genomic_DNA"/>
</dbReference>
<organism evidence="6 7">
    <name type="scientific">Rickettsia amblyommatis (strain GAT-30V)</name>
    <name type="common">Rickettsia amblyommii</name>
    <dbReference type="NCBI Taxonomy" id="1105111"/>
    <lineage>
        <taxon>Bacteria</taxon>
        <taxon>Pseudomonadati</taxon>
        <taxon>Pseudomonadota</taxon>
        <taxon>Alphaproteobacteria</taxon>
        <taxon>Rickettsiales</taxon>
        <taxon>Rickettsiaceae</taxon>
        <taxon>Rickettsieae</taxon>
        <taxon>Rickettsia</taxon>
        <taxon>spotted fever group</taxon>
    </lineage>
</organism>
<evidence type="ECO:0000313" key="6">
    <source>
        <dbReference type="EMBL" id="AFC70443.1"/>
    </source>
</evidence>
<dbReference type="InterPro" id="IPR001207">
    <property type="entry name" value="Transposase_mutator"/>
</dbReference>
<keyword evidence="3" id="KW-0815">Transposition</keyword>
<keyword evidence="4" id="KW-0238">DNA-binding</keyword>
<dbReference type="HOGENOM" id="CLU_220294_0_0_5"/>
<accession>H8K6D2</accession>
<dbReference type="AlphaFoldDB" id="H8K6D2"/>
<dbReference type="Pfam" id="PF00872">
    <property type="entry name" value="Transposase_mut"/>
    <property type="match status" value="1"/>
</dbReference>
<evidence type="ECO:0000256" key="4">
    <source>
        <dbReference type="ARBA" id="ARBA00023125"/>
    </source>
</evidence>
<dbReference type="GO" id="GO:0004803">
    <property type="term" value="F:transposase activity"/>
    <property type="evidence" value="ECO:0007669"/>
    <property type="project" value="InterPro"/>
</dbReference>
<gene>
    <name evidence="6" type="ordered locus">MCE_08620</name>
</gene>
<comment type="similarity">
    <text evidence="2">Belongs to the transposase mutator family.</text>
</comment>
<keyword evidence="5" id="KW-0233">DNA recombination</keyword>
<evidence type="ECO:0000256" key="3">
    <source>
        <dbReference type="ARBA" id="ARBA00022578"/>
    </source>
</evidence>
<evidence type="ECO:0000256" key="5">
    <source>
        <dbReference type="ARBA" id="ARBA00023172"/>
    </source>
</evidence>
<keyword evidence="6" id="KW-0614">Plasmid</keyword>
<protein>
    <submittedName>
        <fullName evidence="6">Transposase mutator family protein</fullName>
    </submittedName>
</protein>
<comment type="function">
    <text evidence="1">Required for the transposition of the insertion element.</text>
</comment>
<dbReference type="GO" id="GO:0003677">
    <property type="term" value="F:DNA binding"/>
    <property type="evidence" value="ECO:0007669"/>
    <property type="project" value="UniProtKB-KW"/>
</dbReference>